<dbReference type="AlphaFoldDB" id="A0A4Y7TWB4"/>
<evidence type="ECO:0000256" key="2">
    <source>
        <dbReference type="ARBA" id="ARBA00007262"/>
    </source>
</evidence>
<dbReference type="InterPro" id="IPR009311">
    <property type="entry name" value="IFI6/IFI27-like"/>
</dbReference>
<sequence length="265" mass="28983">MKLAVLSTISLFLLLGLAQAISFPQWGQDGKGGIDLGSFWPAELFDKIAGDLRSTYVSQVLPAFHVFKGEMKKIETVFQDADLATKVAEEFKRRTSKLQAEFQFPVANETATHHELLMQAVDKVMDVLDAVTEDVGKNLNTDVGHVRQAFQDARQPVKDVVLFSAKIIDDHPCLFELVALTLVLEIPGLWLIQPILGVVGFSTNGPVKGTLAARIQSKVYGARVPKGSVFSKLQKAGMSGFWVSNRLRLGTAAAVAQVLARCNKF</sequence>
<evidence type="ECO:0000256" key="3">
    <source>
        <dbReference type="ARBA" id="ARBA00022692"/>
    </source>
</evidence>
<feature type="signal peptide" evidence="6">
    <location>
        <begin position="1"/>
        <end position="20"/>
    </location>
</feature>
<dbReference type="EMBL" id="QPFP01000003">
    <property type="protein sequence ID" value="TEB38453.1"/>
    <property type="molecule type" value="Genomic_DNA"/>
</dbReference>
<comment type="similarity">
    <text evidence="2">Belongs to the IFI6/IFI27 family.</text>
</comment>
<keyword evidence="6" id="KW-0732">Signal</keyword>
<dbReference type="Proteomes" id="UP000298030">
    <property type="component" value="Unassembled WGS sequence"/>
</dbReference>
<evidence type="ECO:0000256" key="4">
    <source>
        <dbReference type="ARBA" id="ARBA00022989"/>
    </source>
</evidence>
<accession>A0A4Y7TWB4</accession>
<keyword evidence="5" id="KW-0472">Membrane</keyword>
<evidence type="ECO:0000313" key="8">
    <source>
        <dbReference type="Proteomes" id="UP000298030"/>
    </source>
</evidence>
<dbReference type="GO" id="GO:0016020">
    <property type="term" value="C:membrane"/>
    <property type="evidence" value="ECO:0007669"/>
    <property type="project" value="UniProtKB-SubCell"/>
</dbReference>
<keyword evidence="3" id="KW-0812">Transmembrane</keyword>
<keyword evidence="4" id="KW-1133">Transmembrane helix</keyword>
<evidence type="ECO:0000313" key="7">
    <source>
        <dbReference type="EMBL" id="TEB38453.1"/>
    </source>
</evidence>
<evidence type="ECO:0000256" key="1">
    <source>
        <dbReference type="ARBA" id="ARBA00004141"/>
    </source>
</evidence>
<gene>
    <name evidence="7" type="ORF">FA13DRAFT_1726126</name>
</gene>
<comment type="subcellular location">
    <subcellularLocation>
        <location evidence="1">Membrane</location>
        <topology evidence="1">Multi-pass membrane protein</topology>
    </subcellularLocation>
</comment>
<dbReference type="InterPro" id="IPR038213">
    <property type="entry name" value="IFI6/IFI27-like_sf"/>
</dbReference>
<reference evidence="7 8" key="1">
    <citation type="journal article" date="2019" name="Nat. Ecol. Evol.">
        <title>Megaphylogeny resolves global patterns of mushroom evolution.</title>
        <authorList>
            <person name="Varga T."/>
            <person name="Krizsan K."/>
            <person name="Foldi C."/>
            <person name="Dima B."/>
            <person name="Sanchez-Garcia M."/>
            <person name="Sanchez-Ramirez S."/>
            <person name="Szollosi G.J."/>
            <person name="Szarkandi J.G."/>
            <person name="Papp V."/>
            <person name="Albert L."/>
            <person name="Andreopoulos W."/>
            <person name="Angelini C."/>
            <person name="Antonin V."/>
            <person name="Barry K.W."/>
            <person name="Bougher N.L."/>
            <person name="Buchanan P."/>
            <person name="Buyck B."/>
            <person name="Bense V."/>
            <person name="Catcheside P."/>
            <person name="Chovatia M."/>
            <person name="Cooper J."/>
            <person name="Damon W."/>
            <person name="Desjardin D."/>
            <person name="Finy P."/>
            <person name="Geml J."/>
            <person name="Haridas S."/>
            <person name="Hughes K."/>
            <person name="Justo A."/>
            <person name="Karasinski D."/>
            <person name="Kautmanova I."/>
            <person name="Kiss B."/>
            <person name="Kocsube S."/>
            <person name="Kotiranta H."/>
            <person name="LaButti K.M."/>
            <person name="Lechner B.E."/>
            <person name="Liimatainen K."/>
            <person name="Lipzen A."/>
            <person name="Lukacs Z."/>
            <person name="Mihaltcheva S."/>
            <person name="Morgado L.N."/>
            <person name="Niskanen T."/>
            <person name="Noordeloos M.E."/>
            <person name="Ohm R.A."/>
            <person name="Ortiz-Santana B."/>
            <person name="Ovrebo C."/>
            <person name="Racz N."/>
            <person name="Riley R."/>
            <person name="Savchenko A."/>
            <person name="Shiryaev A."/>
            <person name="Soop K."/>
            <person name="Spirin V."/>
            <person name="Szebenyi C."/>
            <person name="Tomsovsky M."/>
            <person name="Tulloss R.E."/>
            <person name="Uehling J."/>
            <person name="Grigoriev I.V."/>
            <person name="Vagvolgyi C."/>
            <person name="Papp T."/>
            <person name="Martin F.M."/>
            <person name="Miettinen O."/>
            <person name="Hibbett D.S."/>
            <person name="Nagy L.G."/>
        </authorList>
    </citation>
    <scope>NUCLEOTIDE SEQUENCE [LARGE SCALE GENOMIC DNA]</scope>
    <source>
        <strain evidence="7 8">FP101781</strain>
    </source>
</reference>
<dbReference type="OrthoDB" id="440424at2759"/>
<keyword evidence="8" id="KW-1185">Reference proteome</keyword>
<proteinExistence type="inferred from homology"/>
<feature type="chain" id="PRO_5021461547" evidence="6">
    <location>
        <begin position="21"/>
        <end position="265"/>
    </location>
</feature>
<organism evidence="7 8">
    <name type="scientific">Coprinellus micaceus</name>
    <name type="common">Glistening ink-cap mushroom</name>
    <name type="synonym">Coprinus micaceus</name>
    <dbReference type="NCBI Taxonomy" id="71717"/>
    <lineage>
        <taxon>Eukaryota</taxon>
        <taxon>Fungi</taxon>
        <taxon>Dikarya</taxon>
        <taxon>Basidiomycota</taxon>
        <taxon>Agaricomycotina</taxon>
        <taxon>Agaricomycetes</taxon>
        <taxon>Agaricomycetidae</taxon>
        <taxon>Agaricales</taxon>
        <taxon>Agaricineae</taxon>
        <taxon>Psathyrellaceae</taxon>
        <taxon>Coprinellus</taxon>
    </lineage>
</organism>
<name>A0A4Y7TWB4_COPMI</name>
<evidence type="ECO:0000256" key="6">
    <source>
        <dbReference type="SAM" id="SignalP"/>
    </source>
</evidence>
<dbReference type="Pfam" id="PF06140">
    <property type="entry name" value="Ifi-6-16"/>
    <property type="match status" value="1"/>
</dbReference>
<protein>
    <submittedName>
        <fullName evidence="7">Uncharacterized protein</fullName>
    </submittedName>
</protein>
<evidence type="ECO:0000256" key="5">
    <source>
        <dbReference type="ARBA" id="ARBA00023136"/>
    </source>
</evidence>
<comment type="caution">
    <text evidence="7">The sequence shown here is derived from an EMBL/GenBank/DDBJ whole genome shotgun (WGS) entry which is preliminary data.</text>
</comment>
<dbReference type="Gene3D" id="6.10.110.10">
    <property type="match status" value="1"/>
</dbReference>